<comment type="caution">
    <text evidence="1">The sequence shown here is derived from an EMBL/GenBank/DDBJ whole genome shotgun (WGS) entry which is preliminary data.</text>
</comment>
<dbReference type="EMBL" id="VLPL01000011">
    <property type="protein sequence ID" value="TSJ39786.1"/>
    <property type="molecule type" value="Genomic_DNA"/>
</dbReference>
<name>A0A556MIU5_9FLAO</name>
<dbReference type="AlphaFoldDB" id="A0A556MIU5"/>
<protein>
    <submittedName>
        <fullName evidence="1">Uncharacterized protein</fullName>
    </submittedName>
</protein>
<organism evidence="1 2">
    <name type="scientific">Fluviicola chungangensis</name>
    <dbReference type="NCBI Taxonomy" id="2597671"/>
    <lineage>
        <taxon>Bacteria</taxon>
        <taxon>Pseudomonadati</taxon>
        <taxon>Bacteroidota</taxon>
        <taxon>Flavobacteriia</taxon>
        <taxon>Flavobacteriales</taxon>
        <taxon>Crocinitomicaceae</taxon>
        <taxon>Fluviicola</taxon>
    </lineage>
</organism>
<dbReference type="RefSeq" id="WP_144334454.1">
    <property type="nucleotide sequence ID" value="NZ_VLPL01000011.1"/>
</dbReference>
<keyword evidence="2" id="KW-1185">Reference proteome</keyword>
<gene>
    <name evidence="1" type="ORF">FO442_17160</name>
</gene>
<evidence type="ECO:0000313" key="1">
    <source>
        <dbReference type="EMBL" id="TSJ39786.1"/>
    </source>
</evidence>
<sequence>MEQIIQNIDRYFQHAKRTRLNTFTSASVLSNNASKAIAALSELLQNPGYAEYIPFLEEVIRGLSKAEVIYEKYCESLNTELKGNDQLFINLNHSVYNSLESFLEAFYHID</sequence>
<dbReference type="Proteomes" id="UP000316008">
    <property type="component" value="Unassembled WGS sequence"/>
</dbReference>
<accession>A0A556MIU5</accession>
<reference evidence="1 2" key="1">
    <citation type="submission" date="2019-07" db="EMBL/GenBank/DDBJ databases">
        <authorList>
            <person name="Huq M.A."/>
        </authorList>
    </citation>
    <scope>NUCLEOTIDE SEQUENCE [LARGE SCALE GENOMIC DNA]</scope>
    <source>
        <strain evidence="1 2">MAH-3</strain>
    </source>
</reference>
<proteinExistence type="predicted"/>
<evidence type="ECO:0000313" key="2">
    <source>
        <dbReference type="Proteomes" id="UP000316008"/>
    </source>
</evidence>
<dbReference type="OrthoDB" id="6717392at2"/>